<reference evidence="1" key="2">
    <citation type="journal article" date="2015" name="Data Brief">
        <title>Shoot transcriptome of the giant reed, Arundo donax.</title>
        <authorList>
            <person name="Barrero R.A."/>
            <person name="Guerrero F.D."/>
            <person name="Moolhuijzen P."/>
            <person name="Goolsby J.A."/>
            <person name="Tidwell J."/>
            <person name="Bellgard S.E."/>
            <person name="Bellgard M.I."/>
        </authorList>
    </citation>
    <scope>NUCLEOTIDE SEQUENCE</scope>
    <source>
        <tissue evidence="1">Shoot tissue taken approximately 20 cm above the soil surface</tissue>
    </source>
</reference>
<protein>
    <submittedName>
        <fullName evidence="1">Uncharacterized protein</fullName>
    </submittedName>
</protein>
<sequence>MHLKQPCGESRVCQNWVKFIQLVVLVIVLV</sequence>
<organism evidence="1">
    <name type="scientific">Arundo donax</name>
    <name type="common">Giant reed</name>
    <name type="synonym">Donax arundinaceus</name>
    <dbReference type="NCBI Taxonomy" id="35708"/>
    <lineage>
        <taxon>Eukaryota</taxon>
        <taxon>Viridiplantae</taxon>
        <taxon>Streptophyta</taxon>
        <taxon>Embryophyta</taxon>
        <taxon>Tracheophyta</taxon>
        <taxon>Spermatophyta</taxon>
        <taxon>Magnoliopsida</taxon>
        <taxon>Liliopsida</taxon>
        <taxon>Poales</taxon>
        <taxon>Poaceae</taxon>
        <taxon>PACMAD clade</taxon>
        <taxon>Arundinoideae</taxon>
        <taxon>Arundineae</taxon>
        <taxon>Arundo</taxon>
    </lineage>
</organism>
<dbReference type="AlphaFoldDB" id="A0A0A9HBZ2"/>
<accession>A0A0A9HBZ2</accession>
<proteinExistence type="predicted"/>
<name>A0A0A9HBZ2_ARUDO</name>
<dbReference type="EMBL" id="GBRH01165530">
    <property type="protein sequence ID" value="JAE32366.1"/>
    <property type="molecule type" value="Transcribed_RNA"/>
</dbReference>
<reference evidence="1" key="1">
    <citation type="submission" date="2014-09" db="EMBL/GenBank/DDBJ databases">
        <authorList>
            <person name="Magalhaes I.L.F."/>
            <person name="Oliveira U."/>
            <person name="Santos F.R."/>
            <person name="Vidigal T.H.D.A."/>
            <person name="Brescovit A.D."/>
            <person name="Santos A.J."/>
        </authorList>
    </citation>
    <scope>NUCLEOTIDE SEQUENCE</scope>
    <source>
        <tissue evidence="1">Shoot tissue taken approximately 20 cm above the soil surface</tissue>
    </source>
</reference>
<evidence type="ECO:0000313" key="1">
    <source>
        <dbReference type="EMBL" id="JAE32366.1"/>
    </source>
</evidence>